<evidence type="ECO:0000256" key="4">
    <source>
        <dbReference type="ARBA" id="ARBA00022643"/>
    </source>
</evidence>
<evidence type="ECO:0000256" key="9">
    <source>
        <dbReference type="ARBA" id="ARBA00022840"/>
    </source>
</evidence>
<feature type="compositionally biased region" description="Basic and acidic residues" evidence="13">
    <location>
        <begin position="237"/>
        <end position="253"/>
    </location>
</feature>
<evidence type="ECO:0000256" key="2">
    <source>
        <dbReference type="ARBA" id="ARBA00012393"/>
    </source>
</evidence>
<dbReference type="EC" id="2.7.7.2" evidence="2"/>
<keyword evidence="3" id="KW-0285">Flavoprotein</keyword>
<keyword evidence="16" id="KW-1185">Reference proteome</keyword>
<dbReference type="PANTHER" id="PTHR23293">
    <property type="entry name" value="FAD SYNTHETASE-RELATED FMN ADENYLYLTRANSFERASE"/>
    <property type="match status" value="1"/>
</dbReference>
<dbReference type="GO" id="GO:0006747">
    <property type="term" value="P:FAD biosynthetic process"/>
    <property type="evidence" value="ECO:0007669"/>
    <property type="project" value="TreeGrafter"/>
</dbReference>
<evidence type="ECO:0000256" key="11">
    <source>
        <dbReference type="ARBA" id="ARBA00031871"/>
    </source>
</evidence>
<feature type="region of interest" description="Disordered" evidence="13">
    <location>
        <begin position="237"/>
        <end position="257"/>
    </location>
</feature>
<comment type="pathway">
    <text evidence="1">Cofactor biosynthesis; FAD biosynthesis; FAD from FMN: step 1/1.</text>
</comment>
<dbReference type="GO" id="GO:0005524">
    <property type="term" value="F:ATP binding"/>
    <property type="evidence" value="ECO:0007669"/>
    <property type="project" value="UniProtKB-KW"/>
</dbReference>
<dbReference type="PANTHER" id="PTHR23293:SF9">
    <property type="entry name" value="FAD SYNTHASE"/>
    <property type="match status" value="1"/>
</dbReference>
<evidence type="ECO:0000256" key="12">
    <source>
        <dbReference type="ARBA" id="ARBA00049494"/>
    </source>
</evidence>
<evidence type="ECO:0000313" key="16">
    <source>
        <dbReference type="Proteomes" id="UP001337655"/>
    </source>
</evidence>
<dbReference type="Gene3D" id="3.40.50.620">
    <property type="entry name" value="HUPs"/>
    <property type="match status" value="1"/>
</dbReference>
<evidence type="ECO:0000256" key="1">
    <source>
        <dbReference type="ARBA" id="ARBA00004726"/>
    </source>
</evidence>
<comment type="catalytic activity">
    <reaction evidence="12">
        <text>FMN + ATP + H(+) = FAD + diphosphate</text>
        <dbReference type="Rhea" id="RHEA:17237"/>
        <dbReference type="ChEBI" id="CHEBI:15378"/>
        <dbReference type="ChEBI" id="CHEBI:30616"/>
        <dbReference type="ChEBI" id="CHEBI:33019"/>
        <dbReference type="ChEBI" id="CHEBI:57692"/>
        <dbReference type="ChEBI" id="CHEBI:58210"/>
        <dbReference type="EC" id="2.7.7.2"/>
    </reaction>
</comment>
<dbReference type="AlphaFoldDB" id="A0AAV9NYL6"/>
<keyword evidence="8" id="KW-0274">FAD</keyword>
<dbReference type="CDD" id="cd23948">
    <property type="entry name" value="FAD_synthase"/>
    <property type="match status" value="1"/>
</dbReference>
<proteinExistence type="predicted"/>
<organism evidence="15 16">
    <name type="scientific">Saxophila tyrrhenica</name>
    <dbReference type="NCBI Taxonomy" id="1690608"/>
    <lineage>
        <taxon>Eukaryota</taxon>
        <taxon>Fungi</taxon>
        <taxon>Dikarya</taxon>
        <taxon>Ascomycota</taxon>
        <taxon>Pezizomycotina</taxon>
        <taxon>Dothideomycetes</taxon>
        <taxon>Dothideomycetidae</taxon>
        <taxon>Mycosphaerellales</taxon>
        <taxon>Extremaceae</taxon>
        <taxon>Saxophila</taxon>
    </lineage>
</organism>
<evidence type="ECO:0000256" key="13">
    <source>
        <dbReference type="SAM" id="MobiDB-lite"/>
    </source>
</evidence>
<dbReference type="InterPro" id="IPR002500">
    <property type="entry name" value="PAPS_reduct_dom"/>
</dbReference>
<dbReference type="RefSeq" id="XP_064655320.1">
    <property type="nucleotide sequence ID" value="XM_064806503.1"/>
</dbReference>
<keyword evidence="4" id="KW-0288">FMN</keyword>
<dbReference type="GO" id="GO:0003919">
    <property type="term" value="F:FMN adenylyltransferase activity"/>
    <property type="evidence" value="ECO:0007669"/>
    <property type="project" value="UniProtKB-EC"/>
</dbReference>
<dbReference type="Proteomes" id="UP001337655">
    <property type="component" value="Unassembled WGS sequence"/>
</dbReference>
<sequence>MLESAGASSDDNPHPGARSITDITSQQPPLPLPELCAQIHDRVHAFLNAEPKDDRVRAVQRQSRISLGVIEEALKRYSPAEISLSYNGGKDCLVLLLLYLCALHTHHHPHPSTYPSTLNSVYIIPPHPFPAVSSFVTATASTYHLTLTRLALPMREAFTAYLSSNPSIRAIFVGTRRTDPHGAELTHFDPTDRGWPEFMRVHPVIDWRYAEIWTFIRELGVEYCGLYDEGYTSLGGREDTHRNPALKEREGEGFRPAYELVEDGEERLGRDWGEGRP</sequence>
<evidence type="ECO:0000256" key="6">
    <source>
        <dbReference type="ARBA" id="ARBA00022695"/>
    </source>
</evidence>
<keyword evidence="9" id="KW-0067">ATP-binding</keyword>
<evidence type="ECO:0000259" key="14">
    <source>
        <dbReference type="Pfam" id="PF01507"/>
    </source>
</evidence>
<protein>
    <recommendedName>
        <fullName evidence="2">FAD synthase</fullName>
        <ecNumber evidence="2">2.7.7.2</ecNumber>
    </recommendedName>
    <alternativeName>
        <fullName evidence="10">FAD pyrophosphorylase</fullName>
    </alternativeName>
    <alternativeName>
        <fullName evidence="11">FMN adenylyltransferase</fullName>
    </alternativeName>
</protein>
<feature type="domain" description="Phosphoadenosine phosphosulphate reductase" evidence="14">
    <location>
        <begin position="165"/>
        <end position="241"/>
    </location>
</feature>
<evidence type="ECO:0000256" key="8">
    <source>
        <dbReference type="ARBA" id="ARBA00022827"/>
    </source>
</evidence>
<dbReference type="GeneID" id="89930607"/>
<keyword evidence="5 15" id="KW-0808">Transferase</keyword>
<accession>A0AAV9NYL6</accession>
<dbReference type="InterPro" id="IPR014729">
    <property type="entry name" value="Rossmann-like_a/b/a_fold"/>
</dbReference>
<feature type="compositionally biased region" description="Polar residues" evidence="13">
    <location>
        <begin position="1"/>
        <end position="10"/>
    </location>
</feature>
<gene>
    <name evidence="15" type="primary">FAD1</name>
    <name evidence="15" type="ORF">LTR77_009275</name>
</gene>
<reference evidence="15 16" key="1">
    <citation type="submission" date="2023-08" db="EMBL/GenBank/DDBJ databases">
        <title>Black Yeasts Isolated from many extreme environments.</title>
        <authorList>
            <person name="Coleine C."/>
            <person name="Stajich J.E."/>
            <person name="Selbmann L."/>
        </authorList>
    </citation>
    <scope>NUCLEOTIDE SEQUENCE [LARGE SCALE GENOMIC DNA]</scope>
    <source>
        <strain evidence="15 16">CCFEE 5935</strain>
    </source>
</reference>
<feature type="region of interest" description="Disordered" evidence="13">
    <location>
        <begin position="1"/>
        <end position="24"/>
    </location>
</feature>
<comment type="caution">
    <text evidence="15">The sequence shown here is derived from an EMBL/GenBank/DDBJ whole genome shotgun (WGS) entry which is preliminary data.</text>
</comment>
<dbReference type="FunFam" id="3.40.50.620:FF:000187">
    <property type="entry name" value="Probable FAD synthetase"/>
    <property type="match status" value="1"/>
</dbReference>
<evidence type="ECO:0000256" key="10">
    <source>
        <dbReference type="ARBA" id="ARBA00031145"/>
    </source>
</evidence>
<evidence type="ECO:0000256" key="3">
    <source>
        <dbReference type="ARBA" id="ARBA00022630"/>
    </source>
</evidence>
<dbReference type="EMBL" id="JAVRRT010000017">
    <property type="protein sequence ID" value="KAK5165177.1"/>
    <property type="molecule type" value="Genomic_DNA"/>
</dbReference>
<evidence type="ECO:0000256" key="7">
    <source>
        <dbReference type="ARBA" id="ARBA00022741"/>
    </source>
</evidence>
<keyword evidence="6 15" id="KW-0548">Nucleotidyltransferase</keyword>
<dbReference type="SUPFAM" id="SSF52402">
    <property type="entry name" value="Adenine nucleotide alpha hydrolases-like"/>
    <property type="match status" value="1"/>
</dbReference>
<evidence type="ECO:0000256" key="5">
    <source>
        <dbReference type="ARBA" id="ARBA00022679"/>
    </source>
</evidence>
<dbReference type="Pfam" id="PF01507">
    <property type="entry name" value="PAPS_reduct"/>
    <property type="match status" value="1"/>
</dbReference>
<evidence type="ECO:0000313" key="15">
    <source>
        <dbReference type="EMBL" id="KAK5165177.1"/>
    </source>
</evidence>
<keyword evidence="7" id="KW-0547">Nucleotide-binding</keyword>
<name>A0AAV9NYL6_9PEZI</name>